<accession>A0ABR7FLY3</accession>
<sequence length="1054" mass="118183">MAFSESREINSVRNSEVNGCMDLEGITIQETADLIMTAASRDNTYQNAKNILNVFGNIKAWMLNANCENEKIAKANINHMKVMYTYWAGAIYKGYKVEFRTYAFNKENPIENRCINDLKKMSGWRESSEAILEMAIGDRTVGIFVPEWKCFIPGASFCEESIDGETPDDYLNANLHIKKRCRAMLGNLVENGTDVKVIKVLLEQLGGNISPEERRIYEGEVAEMLSVDVTTYIEKTASGANAATICGHMGTNHEEKLLSRPVLVNTDVNPVIGPGMKQIGNNFVVIPPVIHVDKINDSEYAFGELDMYGIPEWIEYTAELDGNLYHQVYAKGDKGFKTCRPQNYIDMSYMIPEGILKKYNYLVQDSAAGSLGLDEVDVGWNVYPYDDETNVAKLVTKQHPDEKCEIHQRTEKITRMELCDTHGNILGTIFPEVRADFEKKDNIAYLSLDPAGAVSVRLMTLSGSGRSGDICYMNLIHPVTPMAKGELHRAVERCLFPLEGKGTHFDSLLQKFFPKGFGGWAGLMVEGRVWLPDQNALFDALKACPGTMSAAMTDLGVVSNMKEMLTRSNLSPKDKESCMSALKLYIGTMILEGVFALAKEGYAVRAENLKVLISYPENGSGEGVTRLIIRAIRGALSLVNEYMVPDNQLVVDENVFFYSESEATAEWHKNNPPGKSFMGRNVAAGTPDYGHSTHDYSLRVNDHLYMFSIPYAAQYITNATLAKVYDGNACALMRCFLGGSQELKIRALESIEQSMESSQGKLYERLGFVLSLNRLFSSCVFKVTGSNADIFQMKVQQITEAKLNIAIPAYAYTVIRALKDGELKLDSSIILAPVGKGSLAIDNTVDDFERRFIQRLNNQIQYMINNDEKFPKNTVFTGVIQLLPNNDREKISVAQGMIDIEENSGADRSGYISVIPDPIEYYLDLAYSVDQSGIAAREEVSIELEKFNTPAMRARYNAMREEIYDQAFDALVNSYRYEQFEESFNRWGYTGIEEGVAYDEAGILDDTIRTIVKQQFQNLVAELKQCRKELVMSCPYIEKEMMCSAMIDLAIERL</sequence>
<protein>
    <submittedName>
        <fullName evidence="1">Uncharacterized protein</fullName>
    </submittedName>
</protein>
<proteinExistence type="predicted"/>
<organism evidence="1 2">
    <name type="scientific">Blautia celeris</name>
    <dbReference type="NCBI Taxonomy" id="2763026"/>
    <lineage>
        <taxon>Bacteria</taxon>
        <taxon>Bacillati</taxon>
        <taxon>Bacillota</taxon>
        <taxon>Clostridia</taxon>
        <taxon>Lachnospirales</taxon>
        <taxon>Lachnospiraceae</taxon>
        <taxon>Blautia</taxon>
    </lineage>
</organism>
<dbReference type="Proteomes" id="UP000654573">
    <property type="component" value="Unassembled WGS sequence"/>
</dbReference>
<dbReference type="EMBL" id="JACOOU010000022">
    <property type="protein sequence ID" value="MBC5675858.1"/>
    <property type="molecule type" value="Genomic_DNA"/>
</dbReference>
<comment type="caution">
    <text evidence="1">The sequence shown here is derived from an EMBL/GenBank/DDBJ whole genome shotgun (WGS) entry which is preliminary data.</text>
</comment>
<keyword evidence="2" id="KW-1185">Reference proteome</keyword>
<evidence type="ECO:0000313" key="1">
    <source>
        <dbReference type="EMBL" id="MBC5675858.1"/>
    </source>
</evidence>
<evidence type="ECO:0000313" key="2">
    <source>
        <dbReference type="Proteomes" id="UP000654573"/>
    </source>
</evidence>
<dbReference type="RefSeq" id="WP_103732635.1">
    <property type="nucleotide sequence ID" value="NZ_JACOOU010000022.1"/>
</dbReference>
<gene>
    <name evidence="1" type="ORF">H8S76_26920</name>
</gene>
<name>A0ABR7FLY3_9FIRM</name>
<reference evidence="1 2" key="1">
    <citation type="submission" date="2020-08" db="EMBL/GenBank/DDBJ databases">
        <title>Genome public.</title>
        <authorList>
            <person name="Liu C."/>
            <person name="Sun Q."/>
        </authorList>
    </citation>
    <scope>NUCLEOTIDE SEQUENCE [LARGE SCALE GENOMIC DNA]</scope>
    <source>
        <strain evidence="1 2">NSJ-34</strain>
    </source>
</reference>